<feature type="region of interest" description="Disordered" evidence="1">
    <location>
        <begin position="236"/>
        <end position="294"/>
    </location>
</feature>
<sequence>MQQTPKADRTDQPPQPTDEMAAQPESAQEDLDMTPETRRPSSAHFLLSSSSSPSTASSSSTREHRRGPSSPPSFSSAMASVPSSSTSRSPHRPRHGFKPKFPLDPFAGASAAALGEPWFLKIDALLSATALQRRNVTFVLGAPSLKDLAPLLQSRHLAKSLVILATHNPPDIPGIVIPTVRVLRLSAPLALEDAGAVRFVNVLEWAERVARSWRKHGGGGVLELFEDADLHADLVPPSMSRFGSQSTPSSPGSSSTHLESSEGTSSRPSSRPSSMMGSFFSRRGSGTLPPPDPSQRPFDVLINFMPEKLSDKALLKNSILVTTISRPFLTSTVHPTPPTLRSTSSSSNRLRPQSIFGAFSRSSSSVYMPPTPPCQSGESLSLAQLMPAPPGKAILIHLLPPPHSSAHPAARRKLVESMESFLLSFAFHSAGSTLPPPGSGGSSGPMERARPYVMQAFTFCDSVGTEPGVADYGDWTVADVVLSGALDADTPTASTTAAAPPIMTTSASVGALPKLAKSSRRAWIATAADLVIMPSTDDPSTSLPAPLDAAYSQSALHHKTERTRSTSAPLLSTSAPGTSWSPNARPVSHPALLQVPTAMARHGKGAYGPSASAASTSPSLISGGLPTPPHSEESAEGDEDPGASKMSVALVDRSVPGSNSGSAKSPSGKRERQGGKWKFWRRLGHGHHAQPAALKA</sequence>
<evidence type="ECO:0000256" key="1">
    <source>
        <dbReference type="SAM" id="MobiDB-lite"/>
    </source>
</evidence>
<name>A0A5C2SDW9_9APHY</name>
<feature type="compositionally biased region" description="Basic residues" evidence="1">
    <location>
        <begin position="89"/>
        <end position="98"/>
    </location>
</feature>
<dbReference type="OrthoDB" id="3265311at2759"/>
<feature type="compositionally biased region" description="Low complexity" evidence="1">
    <location>
        <begin position="72"/>
        <end position="88"/>
    </location>
</feature>
<dbReference type="AlphaFoldDB" id="A0A5C2SDW9"/>
<feature type="compositionally biased region" description="Polar residues" evidence="1">
    <location>
        <begin position="565"/>
        <end position="582"/>
    </location>
</feature>
<feature type="compositionally biased region" description="Basic residues" evidence="1">
    <location>
        <begin position="678"/>
        <end position="688"/>
    </location>
</feature>
<dbReference type="STRING" id="1328759.A0A5C2SDW9"/>
<feature type="region of interest" description="Disordered" evidence="1">
    <location>
        <begin position="553"/>
        <end position="588"/>
    </location>
</feature>
<feature type="compositionally biased region" description="Low complexity" evidence="1">
    <location>
        <begin position="40"/>
        <end position="60"/>
    </location>
</feature>
<dbReference type="Proteomes" id="UP000313359">
    <property type="component" value="Unassembled WGS sequence"/>
</dbReference>
<dbReference type="EMBL" id="ML122262">
    <property type="protein sequence ID" value="RPD61437.1"/>
    <property type="molecule type" value="Genomic_DNA"/>
</dbReference>
<organism evidence="2 3">
    <name type="scientific">Lentinus tigrinus ALCF2SS1-6</name>
    <dbReference type="NCBI Taxonomy" id="1328759"/>
    <lineage>
        <taxon>Eukaryota</taxon>
        <taxon>Fungi</taxon>
        <taxon>Dikarya</taxon>
        <taxon>Basidiomycota</taxon>
        <taxon>Agaricomycotina</taxon>
        <taxon>Agaricomycetes</taxon>
        <taxon>Polyporales</taxon>
        <taxon>Polyporaceae</taxon>
        <taxon>Lentinus</taxon>
    </lineage>
</organism>
<feature type="compositionally biased region" description="Low complexity" evidence="1">
    <location>
        <begin position="607"/>
        <end position="623"/>
    </location>
</feature>
<evidence type="ECO:0000313" key="3">
    <source>
        <dbReference type="Proteomes" id="UP000313359"/>
    </source>
</evidence>
<feature type="compositionally biased region" description="Polar residues" evidence="1">
    <location>
        <begin position="656"/>
        <end position="665"/>
    </location>
</feature>
<feature type="region of interest" description="Disordered" evidence="1">
    <location>
        <begin position="602"/>
        <end position="696"/>
    </location>
</feature>
<evidence type="ECO:0000313" key="2">
    <source>
        <dbReference type="EMBL" id="RPD61437.1"/>
    </source>
</evidence>
<feature type="region of interest" description="Disordered" evidence="1">
    <location>
        <begin position="1"/>
        <end position="101"/>
    </location>
</feature>
<proteinExistence type="predicted"/>
<reference evidence="2" key="1">
    <citation type="journal article" date="2018" name="Genome Biol. Evol.">
        <title>Genomics and development of Lentinus tigrinus, a white-rot wood-decaying mushroom with dimorphic fruiting bodies.</title>
        <authorList>
            <person name="Wu B."/>
            <person name="Xu Z."/>
            <person name="Knudson A."/>
            <person name="Carlson A."/>
            <person name="Chen N."/>
            <person name="Kovaka S."/>
            <person name="LaButti K."/>
            <person name="Lipzen A."/>
            <person name="Pennachio C."/>
            <person name="Riley R."/>
            <person name="Schakwitz W."/>
            <person name="Umezawa K."/>
            <person name="Ohm R.A."/>
            <person name="Grigoriev I.V."/>
            <person name="Nagy L.G."/>
            <person name="Gibbons J."/>
            <person name="Hibbett D."/>
        </authorList>
    </citation>
    <scope>NUCLEOTIDE SEQUENCE [LARGE SCALE GENOMIC DNA]</scope>
    <source>
        <strain evidence="2">ALCF2SS1-6</strain>
    </source>
</reference>
<gene>
    <name evidence="2" type="ORF">L227DRAFT_610450</name>
</gene>
<accession>A0A5C2SDW9</accession>
<feature type="compositionally biased region" description="Low complexity" evidence="1">
    <location>
        <begin position="243"/>
        <end position="287"/>
    </location>
</feature>
<keyword evidence="3" id="KW-1185">Reference proteome</keyword>
<feature type="compositionally biased region" description="Basic and acidic residues" evidence="1">
    <location>
        <begin position="1"/>
        <end position="11"/>
    </location>
</feature>
<protein>
    <submittedName>
        <fullName evidence="2">Uncharacterized protein</fullName>
    </submittedName>
</protein>